<feature type="domain" description="Reverse transcriptase/retrotransposon-derived protein RNase H-like" evidence="2">
    <location>
        <begin position="193"/>
        <end position="267"/>
    </location>
</feature>
<dbReference type="PANTHER" id="PTHR37984">
    <property type="entry name" value="PROTEIN CBG26694"/>
    <property type="match status" value="1"/>
</dbReference>
<proteinExistence type="predicted"/>
<organism evidence="3 4">
    <name type="scientific">Ignelater luminosus</name>
    <name type="common">Cucubano</name>
    <name type="synonym">Pyrophorus luminosus</name>
    <dbReference type="NCBI Taxonomy" id="2038154"/>
    <lineage>
        <taxon>Eukaryota</taxon>
        <taxon>Metazoa</taxon>
        <taxon>Ecdysozoa</taxon>
        <taxon>Arthropoda</taxon>
        <taxon>Hexapoda</taxon>
        <taxon>Insecta</taxon>
        <taxon>Pterygota</taxon>
        <taxon>Neoptera</taxon>
        <taxon>Endopterygota</taxon>
        <taxon>Coleoptera</taxon>
        <taxon>Polyphaga</taxon>
        <taxon>Elateriformia</taxon>
        <taxon>Elateroidea</taxon>
        <taxon>Elateridae</taxon>
        <taxon>Agrypninae</taxon>
        <taxon>Pyrophorini</taxon>
        <taxon>Ignelater</taxon>
    </lineage>
</organism>
<dbReference type="Gene3D" id="3.10.10.10">
    <property type="entry name" value="HIV Type 1 Reverse Transcriptase, subunit A, domain 1"/>
    <property type="match status" value="1"/>
</dbReference>
<dbReference type="PANTHER" id="PTHR37984:SF13">
    <property type="entry name" value="RIBONUCLEASE H"/>
    <property type="match status" value="1"/>
</dbReference>
<keyword evidence="4" id="KW-1185">Reference proteome</keyword>
<dbReference type="InterPro" id="IPR041577">
    <property type="entry name" value="RT_RNaseH_2"/>
</dbReference>
<evidence type="ECO:0000313" key="3">
    <source>
        <dbReference type="EMBL" id="KAF2902442.1"/>
    </source>
</evidence>
<name>A0A8K0GI11_IGNLU</name>
<dbReference type="EMBL" id="VTPC01001298">
    <property type="protein sequence ID" value="KAF2902442.1"/>
    <property type="molecule type" value="Genomic_DNA"/>
</dbReference>
<dbReference type="Gene3D" id="3.30.70.270">
    <property type="match status" value="1"/>
</dbReference>
<evidence type="ECO:0000256" key="1">
    <source>
        <dbReference type="SAM" id="MobiDB-lite"/>
    </source>
</evidence>
<dbReference type="AlphaFoldDB" id="A0A8K0GI11"/>
<dbReference type="InterPro" id="IPR050951">
    <property type="entry name" value="Retrovirus_Pol_polyprotein"/>
</dbReference>
<sequence length="626" mass="71316">MVLRDHVIVAYDRGPVQDRAQLPPFAFADNIEKELNRLVASGIIEPIHYSEWGTPIVPVIKEDGTVRICGDFKVTLNPHIEVDQYPIPRIDELFVKLQGGSHFSKLDLSNVYQQILLDEKSKTLVTISTHKGFEISKMGLHTSEEKVAAINKAPVPKNVTQLKFFLGLIAYYGKSVPNLATMLHPLYNFLKNKLLTSADILVHYNPDLLVKLVTDASDYGVGYVLTQVMPNKEEKPIAYVSCVLSNGEKKYSQIEKEELAIIFGLCRLIKLASARDKRLCKVIQFIRKNWPSTITENLKPFYRIRNELSIENNCLVWNNTLIIPSDLRKNILKDLHASHMAVVKTKSLARSYLCCIPYKKNPHKAALSSWSWPTEVWSRLHLDFAGPHLGTSPAKLMFSKNLRTRFNYYLPTPNNNYNSKEDITGDSVTVPYYTMNPSKPIWIKGVILKKLGKVTYLILVSSLNITWKRHLNQIKSMHFKSALLPEKISEPTLVHGESIHEDTDSTSTDLPNGNSDSPERLKRLPKPIDRLKNYKWCENDSMYGPGTLPPFVGSEATDIQGNSPLAYFLSFFTEDIVENIVYRTNIYSGINLIMSYIKYPRLHLYWSSDEGLRMNPIENSKSEKQT</sequence>
<dbReference type="GO" id="GO:0071897">
    <property type="term" value="P:DNA biosynthetic process"/>
    <property type="evidence" value="ECO:0007669"/>
    <property type="project" value="UniProtKB-ARBA"/>
</dbReference>
<gene>
    <name evidence="3" type="ORF">ILUMI_03744</name>
</gene>
<dbReference type="OrthoDB" id="6772569at2759"/>
<accession>A0A8K0GI11</accession>
<dbReference type="InterPro" id="IPR043128">
    <property type="entry name" value="Rev_trsase/Diguanyl_cyclase"/>
</dbReference>
<evidence type="ECO:0000313" key="4">
    <source>
        <dbReference type="Proteomes" id="UP000801492"/>
    </source>
</evidence>
<reference evidence="3" key="1">
    <citation type="submission" date="2019-08" db="EMBL/GenBank/DDBJ databases">
        <title>The genome of the North American firefly Photinus pyralis.</title>
        <authorList>
            <consortium name="Photinus pyralis genome working group"/>
            <person name="Fallon T.R."/>
            <person name="Sander Lower S.E."/>
            <person name="Weng J.-K."/>
        </authorList>
    </citation>
    <scope>NUCLEOTIDE SEQUENCE</scope>
    <source>
        <strain evidence="3">TRF0915ILg1</strain>
        <tissue evidence="3">Whole body</tissue>
    </source>
</reference>
<dbReference type="CDD" id="cd01647">
    <property type="entry name" value="RT_LTR"/>
    <property type="match status" value="1"/>
</dbReference>
<dbReference type="GO" id="GO:0003824">
    <property type="term" value="F:catalytic activity"/>
    <property type="evidence" value="ECO:0007669"/>
    <property type="project" value="UniProtKB-KW"/>
</dbReference>
<feature type="compositionally biased region" description="Polar residues" evidence="1">
    <location>
        <begin position="505"/>
        <end position="516"/>
    </location>
</feature>
<evidence type="ECO:0000259" key="2">
    <source>
        <dbReference type="Pfam" id="PF17919"/>
    </source>
</evidence>
<dbReference type="Pfam" id="PF17919">
    <property type="entry name" value="RT_RNaseH_2"/>
    <property type="match status" value="1"/>
</dbReference>
<comment type="caution">
    <text evidence="3">The sequence shown here is derived from an EMBL/GenBank/DDBJ whole genome shotgun (WGS) entry which is preliminary data.</text>
</comment>
<dbReference type="SUPFAM" id="SSF56672">
    <property type="entry name" value="DNA/RNA polymerases"/>
    <property type="match status" value="1"/>
</dbReference>
<dbReference type="Proteomes" id="UP000801492">
    <property type="component" value="Unassembled WGS sequence"/>
</dbReference>
<protein>
    <recommendedName>
        <fullName evidence="2">Reverse transcriptase/retrotransposon-derived protein RNase H-like domain-containing protein</fullName>
    </recommendedName>
</protein>
<feature type="region of interest" description="Disordered" evidence="1">
    <location>
        <begin position="498"/>
        <end position="522"/>
    </location>
</feature>
<dbReference type="InterPro" id="IPR043502">
    <property type="entry name" value="DNA/RNA_pol_sf"/>
</dbReference>